<evidence type="ECO:0000256" key="2">
    <source>
        <dbReference type="ARBA" id="ARBA00006003"/>
    </source>
</evidence>
<comment type="similarity">
    <text evidence="2">Belongs to the glycosyltransferase 29 family.</text>
</comment>
<evidence type="ECO:0000313" key="25">
    <source>
        <dbReference type="EMBL" id="EEN47023.1"/>
    </source>
</evidence>
<name>C3ZKC4_BRAFL</name>
<evidence type="ECO:0000256" key="14">
    <source>
        <dbReference type="ARBA" id="ARBA00043744"/>
    </source>
</evidence>
<keyword evidence="5" id="KW-0812">Transmembrane</keyword>
<keyword evidence="9" id="KW-0333">Golgi apparatus</keyword>
<evidence type="ECO:0000256" key="23">
    <source>
        <dbReference type="ARBA" id="ARBA00080825"/>
    </source>
</evidence>
<evidence type="ECO:0000256" key="1">
    <source>
        <dbReference type="ARBA" id="ARBA00004323"/>
    </source>
</evidence>
<keyword evidence="4" id="KW-0808">Transferase</keyword>
<evidence type="ECO:0000256" key="16">
    <source>
        <dbReference type="ARBA" id="ARBA00051061"/>
    </source>
</evidence>
<dbReference type="InParanoid" id="C3ZKC4"/>
<evidence type="ECO:0000256" key="11">
    <source>
        <dbReference type="ARBA" id="ARBA00023136"/>
    </source>
</evidence>
<dbReference type="EMBL" id="GG666636">
    <property type="protein sequence ID" value="EEN47023.1"/>
    <property type="molecule type" value="Genomic_DNA"/>
</dbReference>
<evidence type="ECO:0000256" key="24">
    <source>
        <dbReference type="ARBA" id="ARBA00082849"/>
    </source>
</evidence>
<evidence type="ECO:0000256" key="5">
    <source>
        <dbReference type="ARBA" id="ARBA00022692"/>
    </source>
</evidence>
<evidence type="ECO:0000256" key="7">
    <source>
        <dbReference type="ARBA" id="ARBA00022981"/>
    </source>
</evidence>
<dbReference type="GO" id="GO:0006672">
    <property type="term" value="P:ceramide metabolic process"/>
    <property type="evidence" value="ECO:0007669"/>
    <property type="project" value="UniProtKB-ARBA"/>
</dbReference>
<proteinExistence type="inferred from homology"/>
<dbReference type="GO" id="GO:0009988">
    <property type="term" value="P:cell-cell recognition"/>
    <property type="evidence" value="ECO:0007669"/>
    <property type="project" value="UniProtKB-ARBA"/>
</dbReference>
<comment type="subcellular location">
    <subcellularLocation>
        <location evidence="1">Golgi apparatus membrane</location>
        <topology evidence="1">Single-pass type II membrane protein</topology>
    </subcellularLocation>
</comment>
<keyword evidence="12" id="KW-1015">Disulfide bond</keyword>
<dbReference type="InterPro" id="IPR038578">
    <property type="entry name" value="GT29-like_sf"/>
</dbReference>
<evidence type="ECO:0000256" key="17">
    <source>
        <dbReference type="ARBA" id="ARBA00051590"/>
    </source>
</evidence>
<evidence type="ECO:0000256" key="19">
    <source>
        <dbReference type="ARBA" id="ARBA00051886"/>
    </source>
</evidence>
<evidence type="ECO:0000256" key="22">
    <source>
        <dbReference type="ARBA" id="ARBA00077208"/>
    </source>
</evidence>
<keyword evidence="8" id="KW-1133">Transmembrane helix</keyword>
<comment type="catalytic activity">
    <reaction evidence="16">
        <text>N-acetyl-alpha-neuraminosyl-(2-&gt;3)-beta-D-galactosyl-(1-&gt;3)-N-acetyl-beta-D-glucosaminyl-(1-&gt;3)-beta-D-galactosyl-(1-&gt;4)-beta-D-glucosyl-(1&lt;-&gt;1')-N-acyl-sphing-4-enine + CMP-N-acetyl-beta-neuraminate = N-acetyl-alpha-neuraminosyl-(2-&gt;3)-beta-D-galactosyl-(1-&gt;3)-[N-acetyl-alpha-neuraminosyl-(2-&gt;6)]-N-acetyl-beta-D-glucosaminyl-(1-&gt;3)-beta-D-galactosyl-(1-&gt;4)-beta-D-glucosyl-(1&lt;-&gt;1')-N-acyl-sphing-4-enine + CMP + H(+)</text>
        <dbReference type="Rhea" id="RHEA:47884"/>
        <dbReference type="ChEBI" id="CHEBI:15378"/>
        <dbReference type="ChEBI" id="CHEBI:57812"/>
        <dbReference type="ChEBI" id="CHEBI:60377"/>
        <dbReference type="ChEBI" id="CHEBI:88073"/>
        <dbReference type="ChEBI" id="CHEBI:88079"/>
    </reaction>
    <physiologicalReaction direction="left-to-right" evidence="16">
        <dbReference type="Rhea" id="RHEA:47885"/>
    </physiologicalReaction>
</comment>
<dbReference type="InterPro" id="IPR001675">
    <property type="entry name" value="Glyco_trans_29"/>
</dbReference>
<keyword evidence="13" id="KW-0325">Glycoprotein</keyword>
<keyword evidence="6" id="KW-0735">Signal-anchor</keyword>
<evidence type="ECO:0000256" key="12">
    <source>
        <dbReference type="ARBA" id="ARBA00023157"/>
    </source>
</evidence>
<dbReference type="Pfam" id="PF00777">
    <property type="entry name" value="Glyco_transf_29"/>
    <property type="match status" value="2"/>
</dbReference>
<comment type="catalytic activity">
    <reaction evidence="15">
        <text>3-O-[alpha-Neu5Ac-(2-&gt;3)-beta-D-Gal-(1-&gt;3)-alpha-D-GalNAc]-L-Thr-[protein] + CMP-N-acetyl-beta-neuraminate = a 3-O-{alpha-Neu5Ac-(2-&gt;3)-beta-D-Gal-(1-&gt;3)-[alpha-Neu5Ac-(2-&gt;6)]-alpha-D-GalNAc}-L-threonyl-[protein] + CMP + H(+)</text>
        <dbReference type="Rhea" id="RHEA:65284"/>
        <dbReference type="Rhea" id="RHEA-COMP:16762"/>
        <dbReference type="Rhea" id="RHEA-COMP:16763"/>
        <dbReference type="ChEBI" id="CHEBI:15378"/>
        <dbReference type="ChEBI" id="CHEBI:57812"/>
        <dbReference type="ChEBI" id="CHEBI:60377"/>
        <dbReference type="ChEBI" id="CHEBI:156396"/>
        <dbReference type="ChEBI" id="CHEBI:156398"/>
    </reaction>
    <physiologicalReaction direction="left-to-right" evidence="15">
        <dbReference type="Rhea" id="RHEA:65285"/>
    </physiologicalReaction>
</comment>
<dbReference type="FunFam" id="3.90.1480.20:FF:000009">
    <property type="entry name" value="alpha-N-acetylgalactosaminide alpha-2,6-sialyltransferase 6 isoform X2"/>
    <property type="match status" value="1"/>
</dbReference>
<reference evidence="25" key="1">
    <citation type="journal article" date="2008" name="Nature">
        <title>The amphioxus genome and the evolution of the chordate karyotype.</title>
        <authorList>
            <consortium name="US DOE Joint Genome Institute (JGI-PGF)"/>
            <person name="Putnam N.H."/>
            <person name="Butts T."/>
            <person name="Ferrier D.E.K."/>
            <person name="Furlong R.F."/>
            <person name="Hellsten U."/>
            <person name="Kawashima T."/>
            <person name="Robinson-Rechavi M."/>
            <person name="Shoguchi E."/>
            <person name="Terry A."/>
            <person name="Yu J.-K."/>
            <person name="Benito-Gutierrez E.L."/>
            <person name="Dubchak I."/>
            <person name="Garcia-Fernandez J."/>
            <person name="Gibson-Brown J.J."/>
            <person name="Grigoriev I.V."/>
            <person name="Horton A.C."/>
            <person name="de Jong P.J."/>
            <person name="Jurka J."/>
            <person name="Kapitonov V.V."/>
            <person name="Kohara Y."/>
            <person name="Kuroki Y."/>
            <person name="Lindquist E."/>
            <person name="Lucas S."/>
            <person name="Osoegawa K."/>
            <person name="Pennacchio L.A."/>
            <person name="Salamov A.A."/>
            <person name="Satou Y."/>
            <person name="Sauka-Spengler T."/>
            <person name="Schmutz J."/>
            <person name="Shin-I T."/>
            <person name="Toyoda A."/>
            <person name="Bronner-Fraser M."/>
            <person name="Fujiyama A."/>
            <person name="Holland L.Z."/>
            <person name="Holland P.W.H."/>
            <person name="Satoh N."/>
            <person name="Rokhsar D.S."/>
        </authorList>
    </citation>
    <scope>NUCLEOTIDE SEQUENCE [LARGE SCALE GENOMIC DNA]</scope>
    <source>
        <strain evidence="25">S238N-H82</strain>
        <tissue evidence="25">Testes</tissue>
    </source>
</reference>
<evidence type="ECO:0000256" key="18">
    <source>
        <dbReference type="ARBA" id="ARBA00051833"/>
    </source>
</evidence>
<keyword evidence="7" id="KW-0730">Sialic acid</keyword>
<dbReference type="GO" id="GO:0006688">
    <property type="term" value="P:glycosphingolipid biosynthetic process"/>
    <property type="evidence" value="ECO:0007669"/>
    <property type="project" value="UniProtKB-ARBA"/>
</dbReference>
<comment type="catalytic activity">
    <reaction evidence="19">
        <text>a ganglioside GD1a (d18:1(4E)) + CMP-N-acetyl-beta-neuraminate = a ganglioside GT1aalpha (d18:1(4E)) + CMP + H(+)</text>
        <dbReference type="Rhea" id="RHEA:41972"/>
        <dbReference type="ChEBI" id="CHEBI:15378"/>
        <dbReference type="ChEBI" id="CHEBI:57812"/>
        <dbReference type="ChEBI" id="CHEBI:60377"/>
        <dbReference type="ChEBI" id="CHEBI:78445"/>
        <dbReference type="ChEBI" id="CHEBI:78571"/>
    </reaction>
    <physiologicalReaction direction="left-to-right" evidence="19">
        <dbReference type="Rhea" id="RHEA:41973"/>
    </physiologicalReaction>
</comment>
<evidence type="ECO:0000256" key="15">
    <source>
        <dbReference type="ARBA" id="ARBA00050681"/>
    </source>
</evidence>
<comment type="catalytic activity">
    <reaction evidence="18">
        <text>a globoside MSGG + CMP-N-acetyl-beta-neuraminate = a globoside DSGG + CMP + H(+)</text>
        <dbReference type="Rhea" id="RHEA:56088"/>
        <dbReference type="ChEBI" id="CHEBI:15378"/>
        <dbReference type="ChEBI" id="CHEBI:57812"/>
        <dbReference type="ChEBI" id="CHEBI:60377"/>
        <dbReference type="ChEBI" id="CHEBI:140623"/>
        <dbReference type="ChEBI" id="CHEBI:140624"/>
    </reaction>
    <physiologicalReaction direction="left-to-right" evidence="18">
        <dbReference type="Rhea" id="RHEA:56089"/>
    </physiologicalReaction>
</comment>
<evidence type="ECO:0000256" key="4">
    <source>
        <dbReference type="ARBA" id="ARBA00022679"/>
    </source>
</evidence>
<keyword evidence="11" id="KW-0472">Membrane</keyword>
<comment type="catalytic activity">
    <reaction evidence="17">
        <text>a ganglioside GT1b (d18:1(4E)) + CMP-N-acetyl-beta-neuraminate = a ganglioside GQ1balpha (d18:1(4E)) + CMP + H(+)</text>
        <dbReference type="Rhea" id="RHEA:41976"/>
        <dbReference type="ChEBI" id="CHEBI:15378"/>
        <dbReference type="ChEBI" id="CHEBI:57812"/>
        <dbReference type="ChEBI" id="CHEBI:60377"/>
        <dbReference type="ChEBI" id="CHEBI:78452"/>
        <dbReference type="ChEBI" id="CHEBI:78572"/>
    </reaction>
    <physiologicalReaction direction="left-to-right" evidence="17">
        <dbReference type="Rhea" id="RHEA:41977"/>
    </physiologicalReaction>
</comment>
<organism>
    <name type="scientific">Branchiostoma floridae</name>
    <name type="common">Florida lancelet</name>
    <name type="synonym">Amphioxus</name>
    <dbReference type="NCBI Taxonomy" id="7739"/>
    <lineage>
        <taxon>Eukaryota</taxon>
        <taxon>Metazoa</taxon>
        <taxon>Chordata</taxon>
        <taxon>Cephalochordata</taxon>
        <taxon>Leptocardii</taxon>
        <taxon>Amphioxiformes</taxon>
        <taxon>Branchiostomatidae</taxon>
        <taxon>Branchiostoma</taxon>
    </lineage>
</organism>
<dbReference type="Gene3D" id="3.90.1480.20">
    <property type="entry name" value="Glycosyl transferase family 29"/>
    <property type="match status" value="3"/>
</dbReference>
<dbReference type="AlphaFoldDB" id="C3ZKC4"/>
<sequence>MTSLFLVGFTYVILRTDRPFIGQLSLAGGPGWGSEGHAFLHLNSIERPGITTELLQNATVKATDEPEPMKNTRPPVEPPVPFDRVNRLRGYVGVPNATKQLNLRCSVCALVSNSGQLLKYEAGNEIDQADCVIRMNDAPVLGFEKHVGSKTALRVSCFQSVYLVPANGSLYGKAGKSALLGWGPAKDMDTKTGKAHLKLKLVSEMNRDLDVYELTQERMDYSGDVFKKETGKSLKASGTWLSTGWFSMLVAMEMCDVIRVYGLSSEDYCRTHPNDTTKYHYYNRYFKVEYPDGVTGTLGMHSYANELSRRVNTGLRIKYNWLLDNRYPLLQHQLSLAGGPGRSSEGHAFLHLNCTERPGITTELLQNATVKATDEPAPLKNPIPPVEPPVPFDRVNRLRGYVGVPNATKQLSLRCRVCALVSNSGQLLKYEAGNEIDKADCVIRMNDAPVLGFQKHVGSKTTLRVSCFQTLYLVPSRGSLYGNSGKSALLGWGPAQDMDTKTGKAHNKLKLVSVMNRDLDVYELTQERMGYSGDVWKKETGKSLVASGTWLSTGWFSMLVAMEMCDVIKVYGMSSEDYCKTNANDTTQYHYYVSTLKEVPENTTLFSRAGKSSLLGWGPPRDMDTKKGKAYKKLQRLETRYPDLEVYRLTEDRMRYADRVFEAETGRPRIKSGAWLSTGWFTMLVAMEICDVIKVYGMISEDYCR</sequence>
<evidence type="ECO:0000256" key="10">
    <source>
        <dbReference type="ARBA" id="ARBA00023098"/>
    </source>
</evidence>
<comment type="catalytic activity">
    <reaction evidence="14">
        <text>a ganglioside GM1b (d18:1(4E)) + CMP-N-acetyl-beta-neuraminate = a ganglioside GD1alpha (d18:1(4E)) + CMP + H(+)</text>
        <dbReference type="Rhea" id="RHEA:41968"/>
        <dbReference type="ChEBI" id="CHEBI:15378"/>
        <dbReference type="ChEBI" id="CHEBI:57812"/>
        <dbReference type="ChEBI" id="CHEBI:60377"/>
        <dbReference type="ChEBI" id="CHEBI:78568"/>
        <dbReference type="ChEBI" id="CHEBI:78569"/>
    </reaction>
    <physiologicalReaction direction="left-to-right" evidence="14">
        <dbReference type="Rhea" id="RHEA:41969"/>
    </physiologicalReaction>
</comment>
<protein>
    <recommendedName>
        <fullName evidence="21">Alpha-N-acetylgalactosaminide alpha-2,6-sialyltransferase 6</fullName>
    </recommendedName>
    <alternativeName>
        <fullName evidence="22">GalNAc alpha-2,6-sialyltransferase VI</fullName>
    </alternativeName>
    <alternativeName>
        <fullName evidence="23">ST6GalNAc VI</fullName>
    </alternativeName>
    <alternativeName>
        <fullName evidence="24">Sialyltransferase 7F</fullName>
    </alternativeName>
</protein>
<evidence type="ECO:0000256" key="3">
    <source>
        <dbReference type="ARBA" id="ARBA00022676"/>
    </source>
</evidence>
<comment type="catalytic activity">
    <reaction evidence="20">
        <text>3-O-[alpha-Neu5Ac-(2-&gt;3)-beta-D-Gal-(1-&gt;3)-alpha-D-GalNAc]-L-Ser-[protein] + CMP-N-acetyl-beta-neuraminate = a 3-O-{alpha-Neu5Ac-(2-&gt;3)-beta-D-Gal-(1-&gt;3)-[alpha-Neu5Ac-(2-&gt;6)]-alpha-D-GalNAc}-L-seryl-[protein] + CMP + H(+)</text>
        <dbReference type="Rhea" id="RHEA:65280"/>
        <dbReference type="Rhea" id="RHEA-COMP:16760"/>
        <dbReference type="Rhea" id="RHEA-COMP:16761"/>
        <dbReference type="ChEBI" id="CHEBI:15378"/>
        <dbReference type="ChEBI" id="CHEBI:57812"/>
        <dbReference type="ChEBI" id="CHEBI:60377"/>
        <dbReference type="ChEBI" id="CHEBI:156395"/>
        <dbReference type="ChEBI" id="CHEBI:156397"/>
    </reaction>
    <physiologicalReaction direction="left-to-right" evidence="20">
        <dbReference type="Rhea" id="RHEA:65281"/>
    </physiologicalReaction>
</comment>
<evidence type="ECO:0000256" key="20">
    <source>
        <dbReference type="ARBA" id="ARBA00053014"/>
    </source>
</evidence>
<keyword evidence="3" id="KW-0328">Glycosyltransferase</keyword>
<dbReference type="PANTHER" id="PTHR45906:SF1">
    <property type="entry name" value="ALPHA-N-ACETYL-NEURAMINYL-2,3-BETA-GALACTOSYL-1, 3-N-ACETYL-GALACTOSAMINIDE ALPHA-2,6-SIALYLTRANSFERASE-LIKE"/>
    <property type="match status" value="1"/>
</dbReference>
<accession>C3ZKC4</accession>
<evidence type="ECO:0000256" key="21">
    <source>
        <dbReference type="ARBA" id="ARBA00074915"/>
    </source>
</evidence>
<gene>
    <name evidence="25" type="ORF">BRAFLDRAFT_69435</name>
</gene>
<evidence type="ECO:0000256" key="9">
    <source>
        <dbReference type="ARBA" id="ARBA00023034"/>
    </source>
</evidence>
<dbReference type="GO" id="GO:0000139">
    <property type="term" value="C:Golgi membrane"/>
    <property type="evidence" value="ECO:0007669"/>
    <property type="project" value="UniProtKB-SubCell"/>
</dbReference>
<evidence type="ECO:0000256" key="6">
    <source>
        <dbReference type="ARBA" id="ARBA00022968"/>
    </source>
</evidence>
<evidence type="ECO:0000256" key="8">
    <source>
        <dbReference type="ARBA" id="ARBA00022989"/>
    </source>
</evidence>
<keyword evidence="10" id="KW-0443">Lipid metabolism</keyword>
<evidence type="ECO:0000256" key="13">
    <source>
        <dbReference type="ARBA" id="ARBA00023180"/>
    </source>
</evidence>
<dbReference type="STRING" id="7739.C3ZKC4"/>
<dbReference type="PANTHER" id="PTHR45906">
    <property type="entry name" value="ALPHA-N-ACETYL-NEURAMINYL-2,3-BETA-GALACTOSYL-1, 3-N-ACETYL-GALACTOSAMINIDE ALPHA-2,6-SIALYLTRANSFERASE-LIKE"/>
    <property type="match status" value="1"/>
</dbReference>
<dbReference type="eggNOG" id="KOG2692">
    <property type="taxonomic scope" value="Eukaryota"/>
</dbReference>
<dbReference type="GO" id="GO:0008373">
    <property type="term" value="F:sialyltransferase activity"/>
    <property type="evidence" value="ECO:0007669"/>
    <property type="project" value="InterPro"/>
</dbReference>